<evidence type="ECO:0000256" key="7">
    <source>
        <dbReference type="ARBA" id="ARBA00022705"/>
    </source>
</evidence>
<dbReference type="PROSITE" id="PS00447">
    <property type="entry name" value="DNA_POLYMERASE_A"/>
    <property type="match status" value="1"/>
</dbReference>
<dbReference type="InterPro" id="IPR018320">
    <property type="entry name" value="DNA_polymerase_1"/>
</dbReference>
<dbReference type="SUPFAM" id="SSF56672">
    <property type="entry name" value="DNA/RNA polymerases"/>
    <property type="match status" value="1"/>
</dbReference>
<dbReference type="SMART" id="SM00482">
    <property type="entry name" value="POLAc"/>
    <property type="match status" value="1"/>
</dbReference>
<sequence>MHLLLVDGSGYIFRAFHALPQLNRKSDGLPVGCVQGFCNMLFKLTEDLKGEDQPTHMAVIFDAKGKTFRDDFYPEYKAHRPPAPEELVTQFPLTRAATRAFSIPSIEMEGWEADDIIATYACNARQAGYKVTIVSSDKDLMQLVEPDGSIRLLDTIPRPGQPPLRWIGMDEVFTKFGVTPDKVIDVQALCGDSVDNVPGVPGIGVKTAAELINQYGDVENLLAHAHEIKQPARRQKLIDNAEMARISKRLVTLSQDVPVELPLDALARVPMAPEALFPFLKAMEFATITKRLAGLLGADPTLYEADPELAASGRDPRKSADLSVARAKLASPQVPGTGPALHAQEVHAKIRAIPVNYDDYEIVTTPEQLDVWLKRIIDKGHVAIDTETTGLDAQAADLVGICLATEPGNGCYIPVGHSRGAASLLEEGGLVEGQLPIRLVIDALKPLLEDKSILKIGQNTKYEISILARYGITMAPIDDTMLLSYALDGVQYNGLNVLADNWLGHTCIAFSDLAGTGKHQKTFDQLEIAPAARYAAEDADITLRLWHVLKPRLAAENATTLYETLERPLAPVLSRMEQRGISVDRQILSRLSGEFSQRAAAFEAEAHELAGQSFNLGSPKQLGEILFDKMGLEGGTKTKTGAWATGADVLEDLALKGVPLARTIVDWRQLTKLKGTYTDALPAYINARTGRVHTSYSQASVLTGRLSSNDPNLQNIPVRTEDGRKIRSAFVAAPGKILISADYSQIELRVLAHIADIQALKDAFEEGLDIHAMTASEMFNVPVEGMPSDVRRRAKAINFGIIYGISAFGLANQLGIGRGEAGDYIKTYFERFPGIKDYMDEQRRRVKIDGHVTTIFGRKVQFPNANSANPAERSFVERASINAPIQGSAADIIRRAMIRMEPALKQANIDADMLLQVHDELIFEVPLGTETAAMAAIKTVMEGAAEPAVRLSVPIQVDAHAAHNWDEAH</sequence>
<dbReference type="InterPro" id="IPR002421">
    <property type="entry name" value="5-3_exonuclease"/>
</dbReference>
<dbReference type="EMBL" id="LAJF01000112">
    <property type="protein sequence ID" value="KKB79421.1"/>
    <property type="molecule type" value="Genomic_DNA"/>
</dbReference>
<keyword evidence="14 17" id="KW-0234">DNA repair</keyword>
<dbReference type="GO" id="GO:0006302">
    <property type="term" value="P:double-strand break repair"/>
    <property type="evidence" value="ECO:0007669"/>
    <property type="project" value="TreeGrafter"/>
</dbReference>
<dbReference type="InterPro" id="IPR002562">
    <property type="entry name" value="3'-5'_exonuclease_dom"/>
</dbReference>
<evidence type="ECO:0000313" key="21">
    <source>
        <dbReference type="EMBL" id="KKB79421.1"/>
    </source>
</evidence>
<evidence type="ECO:0000256" key="9">
    <source>
        <dbReference type="ARBA" id="ARBA00022763"/>
    </source>
</evidence>
<dbReference type="EMBL" id="FQVC01000006">
    <property type="protein sequence ID" value="SHF32589.1"/>
    <property type="molecule type" value="Genomic_DNA"/>
</dbReference>
<dbReference type="FunFam" id="1.10.150.20:FF:000002">
    <property type="entry name" value="DNA polymerase I"/>
    <property type="match status" value="1"/>
</dbReference>
<evidence type="ECO:0000256" key="8">
    <source>
        <dbReference type="ARBA" id="ARBA00022722"/>
    </source>
</evidence>
<dbReference type="AlphaFoldDB" id="A0A0F5LAK1"/>
<dbReference type="PATRIC" id="fig|1121477.3.peg.321"/>
<evidence type="ECO:0000256" key="12">
    <source>
        <dbReference type="ARBA" id="ARBA00022932"/>
    </source>
</evidence>
<evidence type="ECO:0000256" key="4">
    <source>
        <dbReference type="ARBA" id="ARBA00020311"/>
    </source>
</evidence>
<name>A0A0F5LAK1_9HYPH</name>
<evidence type="ECO:0000259" key="19">
    <source>
        <dbReference type="SMART" id="SM00475"/>
    </source>
</evidence>
<dbReference type="InterPro" id="IPR001098">
    <property type="entry name" value="DNA-dir_DNA_pol_A_palm_dom"/>
</dbReference>
<evidence type="ECO:0000256" key="14">
    <source>
        <dbReference type="ARBA" id="ARBA00023204"/>
    </source>
</evidence>
<dbReference type="GO" id="GO:0003677">
    <property type="term" value="F:DNA binding"/>
    <property type="evidence" value="ECO:0007669"/>
    <property type="project" value="UniProtKB-UniRule"/>
</dbReference>
<comment type="catalytic activity">
    <reaction evidence="15 17">
        <text>DNA(n) + a 2'-deoxyribonucleoside 5'-triphosphate = DNA(n+1) + diphosphate</text>
        <dbReference type="Rhea" id="RHEA:22508"/>
        <dbReference type="Rhea" id="RHEA-COMP:17339"/>
        <dbReference type="Rhea" id="RHEA-COMP:17340"/>
        <dbReference type="ChEBI" id="CHEBI:33019"/>
        <dbReference type="ChEBI" id="CHEBI:61560"/>
        <dbReference type="ChEBI" id="CHEBI:173112"/>
        <dbReference type="EC" id="2.7.7.7"/>
    </reaction>
</comment>
<keyword evidence="6 17" id="KW-0548">Nucleotidyltransferase</keyword>
<organism evidence="21 23">
    <name type="scientific">Devosia limi DSM 17137</name>
    <dbReference type="NCBI Taxonomy" id="1121477"/>
    <lineage>
        <taxon>Bacteria</taxon>
        <taxon>Pseudomonadati</taxon>
        <taxon>Pseudomonadota</taxon>
        <taxon>Alphaproteobacteria</taxon>
        <taxon>Hyphomicrobiales</taxon>
        <taxon>Devosiaceae</taxon>
        <taxon>Devosia</taxon>
    </lineage>
</organism>
<dbReference type="PANTHER" id="PTHR10133:SF27">
    <property type="entry name" value="DNA POLYMERASE NU"/>
    <property type="match status" value="1"/>
</dbReference>
<evidence type="ECO:0000256" key="17">
    <source>
        <dbReference type="RuleBase" id="RU004460"/>
    </source>
</evidence>
<evidence type="ECO:0000256" key="3">
    <source>
        <dbReference type="ARBA" id="ARBA00012417"/>
    </source>
</evidence>
<evidence type="ECO:0000256" key="10">
    <source>
        <dbReference type="ARBA" id="ARBA00022801"/>
    </source>
</evidence>
<keyword evidence="13 17" id="KW-0238">DNA-binding</keyword>
<dbReference type="CDD" id="cd09898">
    <property type="entry name" value="H3TH_53EXO"/>
    <property type="match status" value="1"/>
</dbReference>
<dbReference type="PANTHER" id="PTHR10133">
    <property type="entry name" value="DNA POLYMERASE I"/>
    <property type="match status" value="1"/>
</dbReference>
<dbReference type="GO" id="GO:0008409">
    <property type="term" value="F:5'-3' exonuclease activity"/>
    <property type="evidence" value="ECO:0007669"/>
    <property type="project" value="UniProtKB-UniRule"/>
</dbReference>
<keyword evidence="23" id="KW-1185">Reference proteome</keyword>
<dbReference type="Pfam" id="PF02739">
    <property type="entry name" value="5_3_exonuc_N"/>
    <property type="match status" value="1"/>
</dbReference>
<evidence type="ECO:0000256" key="5">
    <source>
        <dbReference type="ARBA" id="ARBA00022679"/>
    </source>
</evidence>
<dbReference type="Gene3D" id="1.20.1060.10">
    <property type="entry name" value="Taq DNA Polymerase, Chain T, domain 4"/>
    <property type="match status" value="1"/>
</dbReference>
<dbReference type="RefSeq" id="WP_046136625.1">
    <property type="nucleotide sequence ID" value="NZ_FQVC01000006.1"/>
</dbReference>
<evidence type="ECO:0000256" key="13">
    <source>
        <dbReference type="ARBA" id="ARBA00023125"/>
    </source>
</evidence>
<comment type="function">
    <text evidence="17">In addition to polymerase activity, this DNA polymerase exhibits 3'-5' and 5'-3' exonuclease activity.</text>
</comment>
<dbReference type="InterPro" id="IPR036279">
    <property type="entry name" value="5-3_exonuclease_C_sf"/>
</dbReference>
<dbReference type="Gene3D" id="3.30.70.370">
    <property type="match status" value="1"/>
</dbReference>
<gene>
    <name evidence="17" type="primary">polA</name>
    <name evidence="22" type="ORF">SAMN02745223_02359</name>
    <name evidence="21" type="ORF">VW29_17850</name>
</gene>
<dbReference type="InterPro" id="IPR019760">
    <property type="entry name" value="DNA-dir_DNA_pol_A_CS"/>
</dbReference>
<feature type="domain" description="3'-5' exonuclease" evidence="18">
    <location>
        <begin position="360"/>
        <end position="554"/>
    </location>
</feature>
<keyword evidence="11 17" id="KW-0269">Exonuclease</keyword>
<dbReference type="SUPFAM" id="SSF88723">
    <property type="entry name" value="PIN domain-like"/>
    <property type="match status" value="1"/>
</dbReference>
<dbReference type="PRINTS" id="PR00868">
    <property type="entry name" value="DNAPOLI"/>
</dbReference>
<dbReference type="FunFam" id="1.10.150.20:FF:000003">
    <property type="entry name" value="DNA polymerase I"/>
    <property type="match status" value="1"/>
</dbReference>
<evidence type="ECO:0000313" key="23">
    <source>
        <dbReference type="Proteomes" id="UP000033608"/>
    </source>
</evidence>
<dbReference type="InterPro" id="IPR008918">
    <property type="entry name" value="HhH2"/>
</dbReference>
<evidence type="ECO:0000256" key="11">
    <source>
        <dbReference type="ARBA" id="ARBA00022839"/>
    </source>
</evidence>
<dbReference type="GO" id="GO:0006261">
    <property type="term" value="P:DNA-templated DNA replication"/>
    <property type="evidence" value="ECO:0007669"/>
    <property type="project" value="UniProtKB-UniRule"/>
</dbReference>
<dbReference type="Pfam" id="PF00476">
    <property type="entry name" value="DNA_pol_A"/>
    <property type="match status" value="1"/>
</dbReference>
<dbReference type="InterPro" id="IPR020046">
    <property type="entry name" value="5-3_exonucl_a-hlix_arch_N"/>
</dbReference>
<keyword evidence="8" id="KW-0540">Nuclease</keyword>
<dbReference type="CDD" id="cd06139">
    <property type="entry name" value="DNA_polA_I_Ecoli_like_exo"/>
    <property type="match status" value="1"/>
</dbReference>
<dbReference type="Gene3D" id="1.10.150.20">
    <property type="entry name" value="5' to 3' exonuclease, C-terminal subdomain"/>
    <property type="match status" value="2"/>
</dbReference>
<comment type="similarity">
    <text evidence="1 17">Belongs to the DNA polymerase type-A family.</text>
</comment>
<protein>
    <recommendedName>
        <fullName evidence="4 16">DNA polymerase I</fullName>
        <ecNumber evidence="3 16">2.7.7.7</ecNumber>
    </recommendedName>
</protein>
<dbReference type="NCBIfam" id="TIGR00593">
    <property type="entry name" value="pola"/>
    <property type="match status" value="1"/>
</dbReference>
<proteinExistence type="inferred from homology"/>
<keyword evidence="7 17" id="KW-0235">DNA replication</keyword>
<dbReference type="InterPro" id="IPR002298">
    <property type="entry name" value="DNA_polymerase_A"/>
</dbReference>
<evidence type="ECO:0000256" key="15">
    <source>
        <dbReference type="ARBA" id="ARBA00049244"/>
    </source>
</evidence>
<evidence type="ECO:0000259" key="20">
    <source>
        <dbReference type="SMART" id="SM00482"/>
    </source>
</evidence>
<dbReference type="FunFam" id="3.30.420.10:FF:000026">
    <property type="entry name" value="DNA polymerase I"/>
    <property type="match status" value="1"/>
</dbReference>
<keyword evidence="12 17" id="KW-0239">DNA-directed DNA polymerase</keyword>
<keyword evidence="9 17" id="KW-0227">DNA damage</keyword>
<dbReference type="Proteomes" id="UP000184533">
    <property type="component" value="Unassembled WGS sequence"/>
</dbReference>
<feature type="domain" description="DNA-directed DNA polymerase family A palm" evidence="20">
    <location>
        <begin position="723"/>
        <end position="929"/>
    </location>
</feature>
<evidence type="ECO:0000313" key="22">
    <source>
        <dbReference type="EMBL" id="SHF32589.1"/>
    </source>
</evidence>
<dbReference type="SUPFAM" id="SSF47807">
    <property type="entry name" value="5' to 3' exonuclease, C-terminal subdomain"/>
    <property type="match status" value="1"/>
</dbReference>
<dbReference type="CDD" id="cd08637">
    <property type="entry name" value="DNA_pol_A_pol_I_C"/>
    <property type="match status" value="1"/>
</dbReference>
<dbReference type="InterPro" id="IPR020045">
    <property type="entry name" value="DNA_polI_H3TH"/>
</dbReference>
<comment type="subunit">
    <text evidence="2">Single-chain monomer with multiple functions.</text>
</comment>
<feature type="domain" description="5'-3' exonuclease" evidence="19">
    <location>
        <begin position="1"/>
        <end position="269"/>
    </location>
</feature>
<dbReference type="SUPFAM" id="SSF53098">
    <property type="entry name" value="Ribonuclease H-like"/>
    <property type="match status" value="1"/>
</dbReference>
<dbReference type="InterPro" id="IPR012337">
    <property type="entry name" value="RNaseH-like_sf"/>
</dbReference>
<keyword evidence="5 17" id="KW-0808">Transferase</keyword>
<dbReference type="GO" id="GO:0008408">
    <property type="term" value="F:3'-5' exonuclease activity"/>
    <property type="evidence" value="ECO:0007669"/>
    <property type="project" value="UniProtKB-UniRule"/>
</dbReference>
<evidence type="ECO:0000256" key="1">
    <source>
        <dbReference type="ARBA" id="ARBA00007705"/>
    </source>
</evidence>
<dbReference type="Gene3D" id="3.40.50.1010">
    <property type="entry name" value="5'-nuclease"/>
    <property type="match status" value="1"/>
</dbReference>
<dbReference type="Pfam" id="PF01367">
    <property type="entry name" value="5_3_exonuc"/>
    <property type="match status" value="1"/>
</dbReference>
<dbReference type="NCBIfam" id="NF004397">
    <property type="entry name" value="PRK05755.1"/>
    <property type="match status" value="1"/>
</dbReference>
<dbReference type="SMART" id="SM00279">
    <property type="entry name" value="HhH2"/>
    <property type="match status" value="1"/>
</dbReference>
<dbReference type="Pfam" id="PF01612">
    <property type="entry name" value="DNA_pol_A_exo1"/>
    <property type="match status" value="1"/>
</dbReference>
<dbReference type="Proteomes" id="UP000033608">
    <property type="component" value="Unassembled WGS sequence"/>
</dbReference>
<reference evidence="21 23" key="1">
    <citation type="submission" date="2015-03" db="EMBL/GenBank/DDBJ databases">
        <authorList>
            <person name="Hassan Y.I."/>
            <person name="Lepp D."/>
            <person name="Zhou T."/>
        </authorList>
    </citation>
    <scope>NUCLEOTIDE SEQUENCE [LARGE SCALE GENOMIC DNA]</scope>
    <source>
        <strain evidence="21 23">DSM 17137</strain>
    </source>
</reference>
<evidence type="ECO:0000256" key="16">
    <source>
        <dbReference type="NCBIfam" id="TIGR00593"/>
    </source>
</evidence>
<dbReference type="Gene3D" id="3.30.420.10">
    <property type="entry name" value="Ribonuclease H-like superfamily/Ribonuclease H"/>
    <property type="match status" value="1"/>
</dbReference>
<dbReference type="InterPro" id="IPR029060">
    <property type="entry name" value="PIN-like_dom_sf"/>
</dbReference>
<evidence type="ECO:0000256" key="6">
    <source>
        <dbReference type="ARBA" id="ARBA00022695"/>
    </source>
</evidence>
<evidence type="ECO:0000256" key="2">
    <source>
        <dbReference type="ARBA" id="ARBA00011541"/>
    </source>
</evidence>
<dbReference type="SMART" id="SM00475">
    <property type="entry name" value="53EXOc"/>
    <property type="match status" value="1"/>
</dbReference>
<dbReference type="GO" id="GO:0003887">
    <property type="term" value="F:DNA-directed DNA polymerase activity"/>
    <property type="evidence" value="ECO:0007669"/>
    <property type="project" value="UniProtKB-UniRule"/>
</dbReference>
<accession>A0A0F5LAK1</accession>
<dbReference type="FunFam" id="1.20.1060.10:FF:000001">
    <property type="entry name" value="DNA polymerase I"/>
    <property type="match status" value="1"/>
</dbReference>
<keyword evidence="10 17" id="KW-0378">Hydrolase</keyword>
<evidence type="ECO:0000313" key="24">
    <source>
        <dbReference type="Proteomes" id="UP000184533"/>
    </source>
</evidence>
<dbReference type="EC" id="2.7.7.7" evidence="3 16"/>
<evidence type="ECO:0000259" key="18">
    <source>
        <dbReference type="SMART" id="SM00474"/>
    </source>
</evidence>
<reference evidence="22 24" key="2">
    <citation type="submission" date="2016-11" db="EMBL/GenBank/DDBJ databases">
        <authorList>
            <person name="Jaros S."/>
            <person name="Januszkiewicz K."/>
            <person name="Wedrychowicz H."/>
        </authorList>
    </citation>
    <scope>NUCLEOTIDE SEQUENCE [LARGE SCALE GENOMIC DNA]</scope>
    <source>
        <strain evidence="22 24">DSM 17137</strain>
    </source>
</reference>
<dbReference type="InterPro" id="IPR043502">
    <property type="entry name" value="DNA/RNA_pol_sf"/>
</dbReference>
<dbReference type="OrthoDB" id="9806424at2"/>
<dbReference type="CDD" id="cd09859">
    <property type="entry name" value="PIN_53EXO"/>
    <property type="match status" value="1"/>
</dbReference>
<dbReference type="InterPro" id="IPR036397">
    <property type="entry name" value="RNaseH_sf"/>
</dbReference>
<dbReference type="SMART" id="SM00474">
    <property type="entry name" value="35EXOc"/>
    <property type="match status" value="1"/>
</dbReference>
<dbReference type="STRING" id="1121477.SAMN02745223_02359"/>